<evidence type="ECO:0000313" key="4">
    <source>
        <dbReference type="Proteomes" id="UP000664466"/>
    </source>
</evidence>
<evidence type="ECO:0000313" key="2">
    <source>
        <dbReference type="EMBL" id="MBO0612414.1"/>
    </source>
</evidence>
<gene>
    <name evidence="3" type="ORF">J1836_007190</name>
    <name evidence="2" type="ORF">J1836_05635</name>
</gene>
<keyword evidence="1" id="KW-1133">Transmembrane helix</keyword>
<feature type="transmembrane region" description="Helical" evidence="1">
    <location>
        <begin position="49"/>
        <end position="67"/>
    </location>
</feature>
<keyword evidence="1" id="KW-0812">Transmembrane</keyword>
<evidence type="ECO:0000313" key="3">
    <source>
        <dbReference type="EMBL" id="QTX12105.1"/>
    </source>
</evidence>
<sequence length="186" mass="19724">MFTLSTKNQWLVGGILLAVMLITRAHVSDHLLDASWAVFLLAGFYLRNVLAFGVFMAMAVAIDYVAVSQLGVSNFCVSSAYVALVPAYGALFAAGRWLAGQYQGETLVALGKLMVAVVAGFAVAEVISSGSFYVLSGTSTEISVAGFMASLLKYAPHGLYIMSLYLSVATLLHIAVRQVTRSDVAV</sequence>
<accession>A0A8B0SLX0</accession>
<dbReference type="EMBL" id="JAFMPM010000006">
    <property type="protein sequence ID" value="MBO0612414.1"/>
    <property type="molecule type" value="Genomic_DNA"/>
</dbReference>
<protein>
    <submittedName>
        <fullName evidence="3">Uncharacterized protein</fullName>
    </submittedName>
</protein>
<proteinExistence type="predicted"/>
<reference evidence="3" key="2">
    <citation type="submission" date="2021-04" db="EMBL/GenBank/DDBJ databases">
        <title>Complete Genome and methylome analysis of Thiothrix fructosivorans ATCC 49748.</title>
        <authorList>
            <person name="Fomenkov A."/>
            <person name="Sun L."/>
            <person name="Vincze T."/>
            <person name="Grabovich M.Y."/>
            <person name="Roberts R.J."/>
        </authorList>
    </citation>
    <scope>NUCLEOTIDE SEQUENCE</scope>
    <source>
        <strain evidence="3">ATCC 49748</strain>
    </source>
</reference>
<reference evidence="2 4" key="1">
    <citation type="submission" date="2021-03" db="EMBL/GenBank/DDBJ databases">
        <title>Draft genome and methylome analysis of Thiotrix fructosivoruns ATCC 49748.</title>
        <authorList>
            <person name="Fomenkov A."/>
            <person name="Grabovich M.Y."/>
            <person name="Roberts R.J."/>
        </authorList>
    </citation>
    <scope>NUCLEOTIDE SEQUENCE [LARGE SCALE GENOMIC DNA]</scope>
    <source>
        <strain evidence="2 4">ATCC 49748</strain>
    </source>
</reference>
<keyword evidence="1" id="KW-0472">Membrane</keyword>
<evidence type="ECO:0000256" key="1">
    <source>
        <dbReference type="SAM" id="Phobius"/>
    </source>
</evidence>
<name>A0A8B0SLX0_9GAMM</name>
<dbReference type="EMBL" id="CP072748">
    <property type="protein sequence ID" value="QTX12105.1"/>
    <property type="molecule type" value="Genomic_DNA"/>
</dbReference>
<feature type="transmembrane region" description="Helical" evidence="1">
    <location>
        <begin position="158"/>
        <end position="176"/>
    </location>
</feature>
<keyword evidence="4" id="KW-1185">Reference proteome</keyword>
<dbReference type="AlphaFoldDB" id="A0A8B0SLX0"/>
<dbReference type="RefSeq" id="WP_207250103.1">
    <property type="nucleotide sequence ID" value="NZ_JAFMPM010000006.1"/>
</dbReference>
<organism evidence="3">
    <name type="scientific">Thiothrix fructosivorans</name>
    <dbReference type="NCBI Taxonomy" id="111770"/>
    <lineage>
        <taxon>Bacteria</taxon>
        <taxon>Pseudomonadati</taxon>
        <taxon>Pseudomonadota</taxon>
        <taxon>Gammaproteobacteria</taxon>
        <taxon>Thiotrichales</taxon>
        <taxon>Thiotrichaceae</taxon>
        <taxon>Thiothrix</taxon>
    </lineage>
</organism>
<dbReference type="Proteomes" id="UP000664466">
    <property type="component" value="Unassembled WGS sequence"/>
</dbReference>
<feature type="transmembrane region" description="Helical" evidence="1">
    <location>
        <begin position="79"/>
        <end position="100"/>
    </location>
</feature>
<feature type="transmembrane region" description="Helical" evidence="1">
    <location>
        <begin position="106"/>
        <end position="124"/>
    </location>
</feature>